<accession>A0AAV7PN09</accession>
<evidence type="ECO:0000313" key="3">
    <source>
        <dbReference type="Proteomes" id="UP001066276"/>
    </source>
</evidence>
<gene>
    <name evidence="2" type="ORF">NDU88_006648</name>
</gene>
<reference evidence="2" key="1">
    <citation type="journal article" date="2022" name="bioRxiv">
        <title>Sequencing and chromosome-scale assembly of the giantPleurodeles waltlgenome.</title>
        <authorList>
            <person name="Brown T."/>
            <person name="Elewa A."/>
            <person name="Iarovenko S."/>
            <person name="Subramanian E."/>
            <person name="Araus A.J."/>
            <person name="Petzold A."/>
            <person name="Susuki M."/>
            <person name="Suzuki K.-i.T."/>
            <person name="Hayashi T."/>
            <person name="Toyoda A."/>
            <person name="Oliveira C."/>
            <person name="Osipova E."/>
            <person name="Leigh N.D."/>
            <person name="Simon A."/>
            <person name="Yun M.H."/>
        </authorList>
    </citation>
    <scope>NUCLEOTIDE SEQUENCE</scope>
    <source>
        <strain evidence="2">20211129_DDA</strain>
        <tissue evidence="2">Liver</tissue>
    </source>
</reference>
<feature type="compositionally biased region" description="Basic and acidic residues" evidence="1">
    <location>
        <begin position="84"/>
        <end position="112"/>
    </location>
</feature>
<evidence type="ECO:0000313" key="2">
    <source>
        <dbReference type="EMBL" id="KAJ1128269.1"/>
    </source>
</evidence>
<dbReference type="Proteomes" id="UP001066276">
    <property type="component" value="Chromosome 7"/>
</dbReference>
<sequence>METPFVIGYTSTTGFIWSGFQRPHQLLNHQGDVLMCQPCPEVERLLEKDPGRYSAPSVAVPHSDSVVHEHLHYFPFERGKKCFQRKPDRPDLQKIDMDPRLHQRPEASDLRLSRVATPSQK</sequence>
<dbReference type="EMBL" id="JANPWB010000011">
    <property type="protein sequence ID" value="KAJ1128269.1"/>
    <property type="molecule type" value="Genomic_DNA"/>
</dbReference>
<keyword evidence="3" id="KW-1185">Reference proteome</keyword>
<dbReference type="AlphaFoldDB" id="A0AAV7PN09"/>
<proteinExistence type="predicted"/>
<comment type="caution">
    <text evidence="2">The sequence shown here is derived from an EMBL/GenBank/DDBJ whole genome shotgun (WGS) entry which is preliminary data.</text>
</comment>
<feature type="region of interest" description="Disordered" evidence="1">
    <location>
        <begin position="84"/>
        <end position="121"/>
    </location>
</feature>
<protein>
    <submittedName>
        <fullName evidence="2">Uncharacterized protein</fullName>
    </submittedName>
</protein>
<name>A0AAV7PN09_PLEWA</name>
<evidence type="ECO:0000256" key="1">
    <source>
        <dbReference type="SAM" id="MobiDB-lite"/>
    </source>
</evidence>
<organism evidence="2 3">
    <name type="scientific">Pleurodeles waltl</name>
    <name type="common">Iberian ribbed newt</name>
    <dbReference type="NCBI Taxonomy" id="8319"/>
    <lineage>
        <taxon>Eukaryota</taxon>
        <taxon>Metazoa</taxon>
        <taxon>Chordata</taxon>
        <taxon>Craniata</taxon>
        <taxon>Vertebrata</taxon>
        <taxon>Euteleostomi</taxon>
        <taxon>Amphibia</taxon>
        <taxon>Batrachia</taxon>
        <taxon>Caudata</taxon>
        <taxon>Salamandroidea</taxon>
        <taxon>Salamandridae</taxon>
        <taxon>Pleurodelinae</taxon>
        <taxon>Pleurodeles</taxon>
    </lineage>
</organism>